<accession>A0AAW7JSK8</accession>
<dbReference type="InterPro" id="IPR007488">
    <property type="entry name" value="DUF535"/>
</dbReference>
<dbReference type="AlphaFoldDB" id="A0AAW7JSK8"/>
<evidence type="ECO:0000313" key="3">
    <source>
        <dbReference type="Proteomes" id="UP001167864"/>
    </source>
</evidence>
<organism evidence="2 3">
    <name type="scientific">Yersinia nurmii</name>
    <dbReference type="NCBI Taxonomy" id="685706"/>
    <lineage>
        <taxon>Bacteria</taxon>
        <taxon>Pseudomonadati</taxon>
        <taxon>Pseudomonadota</taxon>
        <taxon>Gammaproteobacteria</taxon>
        <taxon>Enterobacterales</taxon>
        <taxon>Yersiniaceae</taxon>
        <taxon>Yersinia</taxon>
    </lineage>
</organism>
<dbReference type="RefSeq" id="WP_289817487.1">
    <property type="nucleotide sequence ID" value="NZ_JAUEHU010000001.1"/>
</dbReference>
<sequence>MYLFTSSPSAPNHLSRWQLISRLIKGEENLPEVWRKPAFRFKFLARTLIYPQVTLALLDELANNPQLGTLLQSQPDLPCKLHRPYLSANLSKRQGLQAIKEHYRLVNELMPSALSMGYIQSKPYQLAELSGRNDSQYRVYLGTLPMLNKEGEATLMFTNQQGETLALMTFSLMSYRQKKTFFIGGLQGAAPQVAHEEIQISTKNCHGLFPKRILLEAACSLAAMLGISQIIAVGNDTHIYKSWRYRQRKSDKLHADYDGFWQSLGGQMSEEGYFLLPTRVARKAIEDIPSKKRAEYRRRYQLLDQLESGISAHFPCAENIPVNPLDHEPATPRGKTSFSELAVPNSRPTPQPEWQLQ</sequence>
<feature type="compositionally biased region" description="Polar residues" evidence="1">
    <location>
        <begin position="346"/>
        <end position="357"/>
    </location>
</feature>
<gene>
    <name evidence="2" type="ORF">QVN42_00630</name>
</gene>
<name>A0AAW7JSK8_9GAMM</name>
<evidence type="ECO:0000313" key="2">
    <source>
        <dbReference type="EMBL" id="MDN0085912.1"/>
    </source>
</evidence>
<evidence type="ECO:0000256" key="1">
    <source>
        <dbReference type="SAM" id="MobiDB-lite"/>
    </source>
</evidence>
<reference evidence="2" key="1">
    <citation type="submission" date="2023-06" db="EMBL/GenBank/DDBJ databases">
        <authorList>
            <person name="Polev D.E."/>
            <person name="Saitova A.T."/>
            <person name="Bogumilchik E.A."/>
            <person name="Kokorina G.I."/>
            <person name="Voskresenskaia E.A."/>
        </authorList>
    </citation>
    <scope>NUCLEOTIDE SEQUENCE</scope>
    <source>
        <strain evidence="2">2145 StPb PI</strain>
    </source>
</reference>
<proteinExistence type="predicted"/>
<comment type="caution">
    <text evidence="2">The sequence shown here is derived from an EMBL/GenBank/DDBJ whole genome shotgun (WGS) entry which is preliminary data.</text>
</comment>
<dbReference type="Proteomes" id="UP001167864">
    <property type="component" value="Unassembled WGS sequence"/>
</dbReference>
<dbReference type="PANTHER" id="PTHR38785">
    <property type="entry name" value="HOMOLOG OF VIRK"/>
    <property type="match status" value="1"/>
</dbReference>
<feature type="region of interest" description="Disordered" evidence="1">
    <location>
        <begin position="322"/>
        <end position="357"/>
    </location>
</feature>
<dbReference type="EMBL" id="JAUEHU010000001">
    <property type="protein sequence ID" value="MDN0085912.1"/>
    <property type="molecule type" value="Genomic_DNA"/>
</dbReference>
<dbReference type="Pfam" id="PF04393">
    <property type="entry name" value="DUF535"/>
    <property type="match status" value="1"/>
</dbReference>
<protein>
    <submittedName>
        <fullName evidence="2">VirK/YbjX family protein</fullName>
    </submittedName>
</protein>
<dbReference type="GO" id="GO:0006974">
    <property type="term" value="P:DNA damage response"/>
    <property type="evidence" value="ECO:0007669"/>
    <property type="project" value="TreeGrafter"/>
</dbReference>
<dbReference type="PANTHER" id="PTHR38785:SF1">
    <property type="entry name" value="HOMOLOG OF VIRK"/>
    <property type="match status" value="1"/>
</dbReference>